<dbReference type="KEGG" id="mdi:METDI5381"/>
<sequence>MAVPPQNRTALAHCGHRAGELRRESCAPVARRVLYLLRPVTTCGLAATPIKPSPANADETPPHPSRR</sequence>
<dbReference type="AlphaFoldDB" id="C7CMJ7"/>
<dbReference type="HOGENOM" id="CLU_2807507_0_0_5"/>
<name>C7CMJ7_METED</name>
<gene>
    <name evidence="2" type="ORF">METD_I5381</name>
</gene>
<dbReference type="EMBL" id="FP103042">
    <property type="protein sequence ID" value="CAX26992.1"/>
    <property type="molecule type" value="Genomic_DNA"/>
</dbReference>
<evidence type="ECO:0000313" key="3">
    <source>
        <dbReference type="Proteomes" id="UP000008070"/>
    </source>
</evidence>
<evidence type="ECO:0000313" key="2">
    <source>
        <dbReference type="EMBL" id="CAX26992.1"/>
    </source>
</evidence>
<reference evidence="3" key="1">
    <citation type="journal article" date="2009" name="PLoS ONE">
        <title>Methylobacterium genome sequences: a reference blueprint to investigate microbial metabolism of C1 compounds from natural and industrial sources.</title>
        <authorList>
            <person name="Vuilleumier S."/>
            <person name="Chistoserdova L."/>
            <person name="Lee M.-C."/>
            <person name="Bringel F."/>
            <person name="Lajus A."/>
            <person name="Zhou Y."/>
            <person name="Gourion B."/>
            <person name="Barbe V."/>
            <person name="Chang J."/>
            <person name="Cruveiller S."/>
            <person name="Dossat C."/>
            <person name="Gillett W."/>
            <person name="Gruffaz C."/>
            <person name="Haugen E."/>
            <person name="Hourcade E."/>
            <person name="Levy R."/>
            <person name="Mangenot S."/>
            <person name="Muller E."/>
            <person name="Nadalig T."/>
            <person name="Pagni M."/>
            <person name="Penny C."/>
            <person name="Peyraud R."/>
            <person name="Robinson D.G."/>
            <person name="Roche D."/>
            <person name="Rouy Z."/>
            <person name="Saenampechek C."/>
            <person name="Salvignol G."/>
            <person name="Vallenet D."/>
            <person name="Wu Z."/>
            <person name="Marx C.J."/>
            <person name="Vorholt J.A."/>
            <person name="Olson M.V."/>
            <person name="Kaul R."/>
            <person name="Weissenbach J."/>
            <person name="Medigue C."/>
            <person name="Lidstrom M.E."/>
        </authorList>
    </citation>
    <scope>NUCLEOTIDE SEQUENCE [LARGE SCALE GENOMIC DNA]</scope>
    <source>
        <strain evidence="3">DSM 6343 / CIP 106787 / DM4</strain>
    </source>
</reference>
<feature type="region of interest" description="Disordered" evidence="1">
    <location>
        <begin position="46"/>
        <end position="67"/>
    </location>
</feature>
<evidence type="ECO:0000256" key="1">
    <source>
        <dbReference type="SAM" id="MobiDB-lite"/>
    </source>
</evidence>
<organism evidence="2 3">
    <name type="scientific">Methylorubrum extorquens (strain DSM 6343 / CIP 106787 / DM4)</name>
    <name type="common">Methylobacterium extorquens</name>
    <dbReference type="NCBI Taxonomy" id="661410"/>
    <lineage>
        <taxon>Bacteria</taxon>
        <taxon>Pseudomonadati</taxon>
        <taxon>Pseudomonadota</taxon>
        <taxon>Alphaproteobacteria</taxon>
        <taxon>Hyphomicrobiales</taxon>
        <taxon>Methylobacteriaceae</taxon>
        <taxon>Methylorubrum</taxon>
    </lineage>
</organism>
<accession>C7CMJ7</accession>
<dbReference type="Proteomes" id="UP000008070">
    <property type="component" value="Chromosome"/>
</dbReference>
<proteinExistence type="predicted"/>
<protein>
    <submittedName>
        <fullName evidence="2">Uncharacterized protein</fullName>
    </submittedName>
</protein>